<dbReference type="InterPro" id="IPR027417">
    <property type="entry name" value="P-loop_NTPase"/>
</dbReference>
<keyword evidence="2" id="KW-0067">ATP-binding</keyword>
<keyword evidence="3" id="KW-1185">Reference proteome</keyword>
<dbReference type="EMBL" id="MF974396">
    <property type="protein sequence ID" value="ATN95009.1"/>
    <property type="molecule type" value="Genomic_DNA"/>
</dbReference>
<dbReference type="GO" id="GO:0006260">
    <property type="term" value="P:DNA replication"/>
    <property type="evidence" value="ECO:0007669"/>
    <property type="project" value="InterPro"/>
</dbReference>
<dbReference type="Proteomes" id="UP000259602">
    <property type="component" value="Segment"/>
</dbReference>
<organism evidence="2 3">
    <name type="scientific">Leptospira phage LE3</name>
    <dbReference type="NCBI Taxonomy" id="2041382"/>
    <lineage>
        <taxon>Viruses</taxon>
        <taxon>Duplodnaviria</taxon>
        <taxon>Heunggongvirae</taxon>
        <taxon>Uroviricota</taxon>
        <taxon>Caudoviricetes</taxon>
        <taxon>Nylescharonvirus</taxon>
        <taxon>Nylescharonvirus LE3</taxon>
    </lineage>
</organism>
<reference evidence="2 3" key="1">
    <citation type="journal article" date="2018" name="Sci. Rep.">
        <title>Characterization of LE3 and LE4, the only lytic phages known to infect the spirochete Leptospira.</title>
        <authorList>
            <person name="Schiettekatte O."/>
            <person name="Vincent A.T."/>
            <person name="Malosse C."/>
            <person name="Lechat P."/>
            <person name="Chamot-Rooke J."/>
            <person name="Veyrier F.J."/>
            <person name="Picardeau M."/>
            <person name="Bourhy P."/>
        </authorList>
    </citation>
    <scope>NUCLEOTIDE SEQUENCE [LARGE SCALE GENOMIC DNA]</scope>
</reference>
<dbReference type="GeneID" id="55605531"/>
<dbReference type="Pfam" id="PF03796">
    <property type="entry name" value="DnaB_C"/>
    <property type="match status" value="1"/>
</dbReference>
<dbReference type="InterPro" id="IPR007694">
    <property type="entry name" value="DNA_helicase_DnaB-like_C"/>
</dbReference>
<protein>
    <submittedName>
        <fullName evidence="2">Replicative DNA helicase</fullName>
    </submittedName>
</protein>
<dbReference type="SUPFAM" id="SSF52540">
    <property type="entry name" value="P-loop containing nucleoside triphosphate hydrolases"/>
    <property type="match status" value="1"/>
</dbReference>
<dbReference type="RefSeq" id="YP_009835459.1">
    <property type="nucleotide sequence ID" value="NC_048678.1"/>
</dbReference>
<proteinExistence type="predicted"/>
<keyword evidence="2" id="KW-0547">Nucleotide-binding</keyword>
<keyword evidence="2" id="KW-0347">Helicase</keyword>
<feature type="domain" description="SF4 helicase" evidence="1">
    <location>
        <begin position="86"/>
        <end position="356"/>
    </location>
</feature>
<name>A0A343LE99_9CAUD</name>
<dbReference type="KEGG" id="vg:55605531"/>
<keyword evidence="2" id="KW-0378">Hydrolase</keyword>
<dbReference type="GO" id="GO:0003678">
    <property type="term" value="F:DNA helicase activity"/>
    <property type="evidence" value="ECO:0007669"/>
    <property type="project" value="InterPro"/>
</dbReference>
<accession>A0A343LE99</accession>
<dbReference type="PANTHER" id="PTHR30153:SF2">
    <property type="entry name" value="REPLICATIVE DNA HELICASE"/>
    <property type="match status" value="1"/>
</dbReference>
<sequence length="356" mass="40781">MQDSDKVKSIQDEIQNLSRQREEIIADIKAKKFTNDVNIDNLILDLREAKKEGNHSQAIRILENLNDAVKIKIADDNRSLPEQITDYAKSSNPIKYPWDLDLWMKNGGSHILGARPGVGKTTLALNFCYQSFKAKQPSIFYSFEQVSADIWIKLLQFYLSDVYDQQTKYNEILGAFRRSEQFKELHNKISEALEQMKEHIVVIDATGWTVQDISASYEEQRNNLGARRIQYVVVDYIQRVRPGRGSGSTKLEKIEGIVMDLTSKIKRTNSAWIILSQLTRQRNDVKNQTPDSSWFKETGTIEEDATQAVILQRQKDSAGAYSDILEMHVVKNRYGRVGEYTVKMETSTGFITRGGE</sequence>
<dbReference type="GO" id="GO:0005524">
    <property type="term" value="F:ATP binding"/>
    <property type="evidence" value="ECO:0007669"/>
    <property type="project" value="InterPro"/>
</dbReference>
<dbReference type="PROSITE" id="PS51199">
    <property type="entry name" value="SF4_HELICASE"/>
    <property type="match status" value="1"/>
</dbReference>
<evidence type="ECO:0000313" key="3">
    <source>
        <dbReference type="Proteomes" id="UP000259602"/>
    </source>
</evidence>
<dbReference type="PANTHER" id="PTHR30153">
    <property type="entry name" value="REPLICATIVE DNA HELICASE DNAB"/>
    <property type="match status" value="1"/>
</dbReference>
<evidence type="ECO:0000313" key="2">
    <source>
        <dbReference type="EMBL" id="ATN95009.1"/>
    </source>
</evidence>
<evidence type="ECO:0000259" key="1">
    <source>
        <dbReference type="PROSITE" id="PS51199"/>
    </source>
</evidence>
<dbReference type="Gene3D" id="3.40.50.300">
    <property type="entry name" value="P-loop containing nucleotide triphosphate hydrolases"/>
    <property type="match status" value="1"/>
</dbReference>